<dbReference type="InterPro" id="IPR045351">
    <property type="entry name" value="DUF6531"/>
</dbReference>
<evidence type="ECO:0000256" key="1">
    <source>
        <dbReference type="ARBA" id="ARBA00022737"/>
    </source>
</evidence>
<gene>
    <name evidence="4" type="ORF">SAMN02799615_00230</name>
</gene>
<dbReference type="SUPFAM" id="SSF117281">
    <property type="entry name" value="Kelch motif"/>
    <property type="match status" value="1"/>
</dbReference>
<protein>
    <submittedName>
        <fullName evidence="4">RHS repeat-associated core domain-containing protein</fullName>
    </submittedName>
</protein>
<dbReference type="PANTHER" id="PTHR32305">
    <property type="match status" value="1"/>
</dbReference>
<organism evidence="4 5">
    <name type="scientific">Dyella marensis</name>
    <dbReference type="NCBI Taxonomy" id="500610"/>
    <lineage>
        <taxon>Bacteria</taxon>
        <taxon>Pseudomonadati</taxon>
        <taxon>Pseudomonadota</taxon>
        <taxon>Gammaproteobacteria</taxon>
        <taxon>Lysobacterales</taxon>
        <taxon>Rhodanobacteraceae</taxon>
        <taxon>Dyella</taxon>
    </lineage>
</organism>
<evidence type="ECO:0000259" key="3">
    <source>
        <dbReference type="Pfam" id="PF25023"/>
    </source>
</evidence>
<keyword evidence="1" id="KW-0677">Repeat</keyword>
<dbReference type="InterPro" id="IPR031325">
    <property type="entry name" value="RHS_repeat"/>
</dbReference>
<dbReference type="EMBL" id="FONH01000001">
    <property type="protein sequence ID" value="SFE05914.1"/>
    <property type="molecule type" value="Genomic_DNA"/>
</dbReference>
<evidence type="ECO:0000313" key="5">
    <source>
        <dbReference type="Proteomes" id="UP000199477"/>
    </source>
</evidence>
<dbReference type="Gene3D" id="2.120.10.80">
    <property type="entry name" value="Kelch-type beta propeller"/>
    <property type="match status" value="1"/>
</dbReference>
<reference evidence="5" key="1">
    <citation type="submission" date="2016-10" db="EMBL/GenBank/DDBJ databases">
        <authorList>
            <person name="Varghese N."/>
            <person name="Submissions S."/>
        </authorList>
    </citation>
    <scope>NUCLEOTIDE SEQUENCE [LARGE SCALE GENOMIC DNA]</scope>
    <source>
        <strain evidence="5">UNC178MFTsu3.1</strain>
    </source>
</reference>
<dbReference type="PANTHER" id="PTHR32305:SF15">
    <property type="entry name" value="PROTEIN RHSA-RELATED"/>
    <property type="match status" value="1"/>
</dbReference>
<dbReference type="NCBIfam" id="TIGR01643">
    <property type="entry name" value="YD_repeat_2x"/>
    <property type="match status" value="5"/>
</dbReference>
<dbReference type="Pfam" id="PF20148">
    <property type="entry name" value="DUF6531"/>
    <property type="match status" value="1"/>
</dbReference>
<dbReference type="STRING" id="500610.SAMN02799615_00230"/>
<dbReference type="InterPro" id="IPR056823">
    <property type="entry name" value="TEN-like_YD-shell"/>
</dbReference>
<dbReference type="NCBIfam" id="TIGR03696">
    <property type="entry name" value="Rhs_assc_core"/>
    <property type="match status" value="1"/>
</dbReference>
<dbReference type="Proteomes" id="UP000199477">
    <property type="component" value="Unassembled WGS sequence"/>
</dbReference>
<dbReference type="Pfam" id="PF25023">
    <property type="entry name" value="TEN_YD-shell"/>
    <property type="match status" value="1"/>
</dbReference>
<sequence length="1740" mass="186738">MTLPDGRRLEVYGAQGRAYLSDATRIERLTLPEVRQDASFTVMPTGQVLLWGGTDARGRVLDYGQWFDPTTRQFVRAANLGLPARAGHTLTVLSDGHLLLAGGWSGDGVPTPQALVWDVLHRQVAPVEGNDVPRYRARAVMEADGAVRIEGGVDDHGFAVRSAMRFDPASQRLVAATDAPRDRTVAAVTTLPGAEAADTPLRGPLSLRFAEPVNLRELAAGKAVKLLGPNGIVDTKIVGAEHGRLAFVQLPDDLYPGARYTLFVQGLHTASGRAVPYTAVGFTTTTLHSSGVSVAGQGGRPVAPNAADSSAISNEPALVLTAGAGNGAQPCAATDVHSLCREHGAVRDGAWYPGQDNAPDGAGGHWRLYHARQELPDTRAQEAPLAKNATALIGQVRRIDETPVANVEVSIGGRKVRTDAQGVFVLDSLSAGRQELFVDGRTASHGDVEYGRFPVGADIKAGEHNRMPFVMYLPRVLARDKITIPSPTTQEIVLKHPEMPGLELHIPAGTIFKDREGKVLTELAVVPTPVDHAPFPLPANFPMYFTIQPGDAVVQGLTPEAAQGIRVVYPNYGKQPPRTAADFWVYDIKEGWQMYGAGRVTADAQHLAPDPGVRIVWALGAGASANNSNGPGARLCNGQTLGKPVDLQTGIFFHEWTDLAVRDVVPLALTRAYRTGDTQSHAFGVGADSNFGLHLYSDDSLNTMQLVMPCGEGIKFNLVSGSLNWPFTPSTVWKHTSTNSGFYGATLQFLFDNTPDGAHWILTLRDGTQMAFTRHAPNQMVWMQDRFGNALQLSYNAGLLDRVVSPSGRSLNFTYGYGNYISNVADQTGRGVSYSYNNAGALSQVTFSDGTNEQYTYDRNQRMLTMQDRRGNVWVTNEYDSNGRVSKQTYADNTNYQFAYALDTNQQVTATTATDPNGNSEYVVFDPVSKYSMTDTRAYGTSLAQTLTYVRQASGLVDSMTDALGRKTTYSYDNSGNVTRITRLADTSQATTYQYSYTPDYNQIASITDPLSHTTTFAYTNGCLSQVIDPLGHAITMLCNGNGQPTAVEDALGHLTTIGYQGYDLQSITDALGRTTTITTDALGRLVAIKDPLGNVALKLYDTNNRVVKFIDGLNQSTQVDYDGNGNPTQVTLSNSKVIGSTYDNRNRQVARTDALNQSESWTYDGMNHPLSHVDRKQQTTLYTYDALGRRTLTTYADGSGTQVTYDTGNRVTELLDTSAGSLSWGYDDLDRVTQAVTPQGTVGYSYDAAGRRTGMTPDSQVAVVYQYDDADRLLSITQGSEVVQLSYDDANRRTSLTLPNGIFITYGYDNANQLTGQIYTQGNGTELGDLIYGYDLAGHLVTQGGSLAFNQVPAPTTQPSTFDANNRQVSFNGATLSYDANGNLTSDGVNSFVWNARNELIQVRQGGELKLSFAYDALGRRTGKAIGAAVPTQYLYDGENPIQEKQAGATNPILVGPGVDERFARNDVGGRLYFLTDMLGSTIGLTNSAGEIRQRYSYDPYGNISSSDTSTGYTNPYQYTGREADTAGLYYYRARYYSPEMGRFISEDPLGFGGRQANFFAYSFGSPLNYIDRNGQDPVSAVAGLVIGGIWGGITGYLSGDRDGNLWRDIGAGAAVGGLAGLTNGLSLAGGGAGAWLGYGGRMAFSGGVEALRQLSNEGCVKSWGSVGMAVVASPLGDGAGEIGDIYRATYGYASKVSQVVSAGVSSVFGGVAGVTATAIDNDQAALEKLYGGGCGCED</sequence>
<dbReference type="Gene3D" id="2.180.10.10">
    <property type="entry name" value="RHS repeat-associated core"/>
    <property type="match status" value="2"/>
</dbReference>
<evidence type="ECO:0000259" key="2">
    <source>
        <dbReference type="Pfam" id="PF20148"/>
    </source>
</evidence>
<dbReference type="InterPro" id="IPR050708">
    <property type="entry name" value="T6SS_VgrG/RHS"/>
</dbReference>
<dbReference type="InterPro" id="IPR015915">
    <property type="entry name" value="Kelch-typ_b-propeller"/>
</dbReference>
<proteinExistence type="predicted"/>
<evidence type="ECO:0000313" key="4">
    <source>
        <dbReference type="EMBL" id="SFE05914.1"/>
    </source>
</evidence>
<feature type="domain" description="DUF6531" evidence="2">
    <location>
        <begin position="642"/>
        <end position="716"/>
    </location>
</feature>
<dbReference type="InterPro" id="IPR006530">
    <property type="entry name" value="YD"/>
</dbReference>
<feature type="domain" description="Teneurin-like YD-shell" evidence="3">
    <location>
        <begin position="1305"/>
        <end position="1549"/>
    </location>
</feature>
<accession>A0A1I1XES7</accession>
<keyword evidence="5" id="KW-1185">Reference proteome</keyword>
<dbReference type="Pfam" id="PF05593">
    <property type="entry name" value="RHS_repeat"/>
    <property type="match status" value="2"/>
</dbReference>
<dbReference type="InterPro" id="IPR022385">
    <property type="entry name" value="Rhs_assc_core"/>
</dbReference>
<name>A0A1I1XES7_9GAMM</name>